<sequence>MRQVFVSYDRERFVSALAAAPDIRWECERASTATTKRIYVGILSPLARPQPKSTFQERDVFGRFDSLYSVKHDTSGVVLGMLNISLSSTPASARHRVDHSGDEKETVQDQGNGLGLMVVNRSKVLPGQDQGKGVRSCELIRPVRPGSAVTLERMASRKALPRPVICTAIIAFGNTPLT</sequence>
<dbReference type="Proteomes" id="UP000054266">
    <property type="component" value="Unassembled WGS sequence"/>
</dbReference>
<evidence type="ECO:0000313" key="1">
    <source>
        <dbReference type="EMBL" id="KIW63493.1"/>
    </source>
</evidence>
<proteinExistence type="predicted"/>
<keyword evidence="2" id="KW-1185">Reference proteome</keyword>
<accession>A0A0D2F6E7</accession>
<organism evidence="1 2">
    <name type="scientific">Phialophora macrospora</name>
    <dbReference type="NCBI Taxonomy" id="1851006"/>
    <lineage>
        <taxon>Eukaryota</taxon>
        <taxon>Fungi</taxon>
        <taxon>Dikarya</taxon>
        <taxon>Ascomycota</taxon>
        <taxon>Pezizomycotina</taxon>
        <taxon>Eurotiomycetes</taxon>
        <taxon>Chaetothyriomycetidae</taxon>
        <taxon>Chaetothyriales</taxon>
        <taxon>Herpotrichiellaceae</taxon>
        <taxon>Phialophora</taxon>
    </lineage>
</organism>
<evidence type="ECO:0000313" key="2">
    <source>
        <dbReference type="Proteomes" id="UP000054266"/>
    </source>
</evidence>
<dbReference type="AlphaFoldDB" id="A0A0D2F6E7"/>
<gene>
    <name evidence="1" type="ORF">PV04_10326</name>
</gene>
<reference evidence="1 2" key="1">
    <citation type="submission" date="2015-01" db="EMBL/GenBank/DDBJ databases">
        <title>The Genome Sequence of Capronia semiimmersa CBS27337.</title>
        <authorList>
            <consortium name="The Broad Institute Genomics Platform"/>
            <person name="Cuomo C."/>
            <person name="de Hoog S."/>
            <person name="Gorbushina A."/>
            <person name="Stielow B."/>
            <person name="Teixiera M."/>
            <person name="Abouelleil A."/>
            <person name="Chapman S.B."/>
            <person name="Priest M."/>
            <person name="Young S.K."/>
            <person name="Wortman J."/>
            <person name="Nusbaum C."/>
            <person name="Birren B."/>
        </authorList>
    </citation>
    <scope>NUCLEOTIDE SEQUENCE [LARGE SCALE GENOMIC DNA]</scope>
    <source>
        <strain evidence="1 2">CBS 27337</strain>
    </source>
</reference>
<dbReference type="EMBL" id="KN846962">
    <property type="protein sequence ID" value="KIW63493.1"/>
    <property type="molecule type" value="Genomic_DNA"/>
</dbReference>
<name>A0A0D2F6E7_9EURO</name>
<protein>
    <submittedName>
        <fullName evidence="1">Uncharacterized protein</fullName>
    </submittedName>
</protein>
<dbReference type="HOGENOM" id="CLU_1510404_0_0_1"/>